<evidence type="ECO:0000256" key="7">
    <source>
        <dbReference type="ARBA" id="ARBA00023136"/>
    </source>
</evidence>
<feature type="transmembrane region" description="Helical" evidence="9">
    <location>
        <begin position="21"/>
        <end position="41"/>
    </location>
</feature>
<dbReference type="InterPro" id="IPR007387">
    <property type="entry name" value="TRAP_DctQ"/>
</dbReference>
<evidence type="ECO:0000256" key="4">
    <source>
        <dbReference type="ARBA" id="ARBA00022519"/>
    </source>
</evidence>
<evidence type="ECO:0000256" key="2">
    <source>
        <dbReference type="ARBA" id="ARBA00022448"/>
    </source>
</evidence>
<keyword evidence="2 9" id="KW-0813">Transport</keyword>
<keyword evidence="12" id="KW-1185">Reference proteome</keyword>
<evidence type="ECO:0000256" key="1">
    <source>
        <dbReference type="ARBA" id="ARBA00004429"/>
    </source>
</evidence>
<dbReference type="PANTHER" id="PTHR35011">
    <property type="entry name" value="2,3-DIKETO-L-GULONATE TRAP TRANSPORTER SMALL PERMEASE PROTEIN YIAM"/>
    <property type="match status" value="1"/>
</dbReference>
<organism evidence="11 12">
    <name type="scientific">Lampropedia cohaerens</name>
    <dbReference type="NCBI Taxonomy" id="1610491"/>
    <lineage>
        <taxon>Bacteria</taxon>
        <taxon>Pseudomonadati</taxon>
        <taxon>Pseudomonadota</taxon>
        <taxon>Betaproteobacteria</taxon>
        <taxon>Burkholderiales</taxon>
        <taxon>Comamonadaceae</taxon>
        <taxon>Lampropedia</taxon>
    </lineage>
</organism>
<evidence type="ECO:0000259" key="10">
    <source>
        <dbReference type="Pfam" id="PF04290"/>
    </source>
</evidence>
<comment type="subunit">
    <text evidence="9">The complex comprises the extracytoplasmic solute receptor protein and the two transmembrane proteins.</text>
</comment>
<keyword evidence="6 9" id="KW-1133">Transmembrane helix</keyword>
<dbReference type="PATRIC" id="fig|1610491.3.peg.1377"/>
<comment type="similarity">
    <text evidence="8 9">Belongs to the TRAP transporter small permease family.</text>
</comment>
<keyword evidence="5 9" id="KW-0812">Transmembrane</keyword>
<comment type="subcellular location">
    <subcellularLocation>
        <location evidence="1 9">Cell inner membrane</location>
        <topology evidence="1 9">Multi-pass membrane protein</topology>
    </subcellularLocation>
</comment>
<sequence>MRLLAFVVVSIGRLNRLVGSALVWLALASVLVCFAVVFMRHFLSTTVLWMQDLYVWLSGAMFMGVAGYALFRDDHVRVDVFYRTASLRSKALRDLIGVVCFLAPFCVVVWQYALPYVLRSWQRLEASPNVGGMPGFFVLKSFILVFVVLVALQGIAIAMRSLLVLIGRQEALPPPYRYQD</sequence>
<keyword evidence="7 9" id="KW-0472">Membrane</keyword>
<feature type="domain" description="Tripartite ATP-independent periplasmic transporters DctQ component" evidence="10">
    <location>
        <begin position="30"/>
        <end position="161"/>
    </location>
</feature>
<evidence type="ECO:0000313" key="12">
    <source>
        <dbReference type="Proteomes" id="UP000050580"/>
    </source>
</evidence>
<keyword evidence="4 9" id="KW-0997">Cell inner membrane</keyword>
<reference evidence="11 12" key="1">
    <citation type="submission" date="2015-05" db="EMBL/GenBank/DDBJ databases">
        <title>Draft genome sequence of Lampropedia sp. CT6, isolated from the microbial mat of a hot water spring, located at Manikaran, India.</title>
        <authorList>
            <person name="Tripathi C."/>
            <person name="Rani P."/>
            <person name="Mahato N.K."/>
            <person name="Lal R."/>
        </authorList>
    </citation>
    <scope>NUCLEOTIDE SEQUENCE [LARGE SCALE GENOMIC DNA]</scope>
    <source>
        <strain evidence="11 12">CT6</strain>
    </source>
</reference>
<dbReference type="EMBL" id="LBNQ01000022">
    <property type="protein sequence ID" value="KKW68200.1"/>
    <property type="molecule type" value="Genomic_DNA"/>
</dbReference>
<comment type="caution">
    <text evidence="11">The sequence shown here is derived from an EMBL/GenBank/DDBJ whole genome shotgun (WGS) entry which is preliminary data.</text>
</comment>
<gene>
    <name evidence="11" type="ORF">AAV94_06505</name>
</gene>
<dbReference type="Pfam" id="PF04290">
    <property type="entry name" value="DctQ"/>
    <property type="match status" value="1"/>
</dbReference>
<proteinExistence type="inferred from homology"/>
<dbReference type="AlphaFoldDB" id="A0A0U1Q0B8"/>
<dbReference type="GO" id="GO:0005886">
    <property type="term" value="C:plasma membrane"/>
    <property type="evidence" value="ECO:0007669"/>
    <property type="project" value="UniProtKB-SubCell"/>
</dbReference>
<dbReference type="STRING" id="1610491.AAV94_06505"/>
<evidence type="ECO:0000313" key="11">
    <source>
        <dbReference type="EMBL" id="KKW68200.1"/>
    </source>
</evidence>
<evidence type="ECO:0000256" key="8">
    <source>
        <dbReference type="ARBA" id="ARBA00038436"/>
    </source>
</evidence>
<keyword evidence="3" id="KW-1003">Cell membrane</keyword>
<dbReference type="PANTHER" id="PTHR35011:SF4">
    <property type="entry name" value="SLL1102 PROTEIN"/>
    <property type="match status" value="1"/>
</dbReference>
<feature type="transmembrane region" description="Helical" evidence="9">
    <location>
        <begin position="133"/>
        <end position="159"/>
    </location>
</feature>
<dbReference type="Proteomes" id="UP000050580">
    <property type="component" value="Unassembled WGS sequence"/>
</dbReference>
<comment type="function">
    <text evidence="9">Part of the tripartite ATP-independent periplasmic (TRAP) transport system.</text>
</comment>
<protein>
    <recommendedName>
        <fullName evidence="9">TRAP transporter small permease protein</fullName>
    </recommendedName>
</protein>
<dbReference type="InterPro" id="IPR055348">
    <property type="entry name" value="DctQ"/>
</dbReference>
<evidence type="ECO:0000256" key="9">
    <source>
        <dbReference type="RuleBase" id="RU369079"/>
    </source>
</evidence>
<dbReference type="GO" id="GO:0022857">
    <property type="term" value="F:transmembrane transporter activity"/>
    <property type="evidence" value="ECO:0007669"/>
    <property type="project" value="UniProtKB-UniRule"/>
</dbReference>
<evidence type="ECO:0000256" key="3">
    <source>
        <dbReference type="ARBA" id="ARBA00022475"/>
    </source>
</evidence>
<dbReference type="OrthoDB" id="9795655at2"/>
<accession>A0A0U1Q0B8</accession>
<feature type="transmembrane region" description="Helical" evidence="9">
    <location>
        <begin position="92"/>
        <end position="113"/>
    </location>
</feature>
<name>A0A0U1Q0B8_9BURK</name>
<feature type="transmembrane region" description="Helical" evidence="9">
    <location>
        <begin position="53"/>
        <end position="71"/>
    </location>
</feature>
<evidence type="ECO:0000256" key="6">
    <source>
        <dbReference type="ARBA" id="ARBA00022989"/>
    </source>
</evidence>
<evidence type="ECO:0000256" key="5">
    <source>
        <dbReference type="ARBA" id="ARBA00022692"/>
    </source>
</evidence>